<dbReference type="PROSITE" id="PS50127">
    <property type="entry name" value="UBC_2"/>
    <property type="match status" value="1"/>
</dbReference>
<dbReference type="CDD" id="cd23801">
    <property type="entry name" value="UBCc_UBE2L3"/>
    <property type="match status" value="1"/>
</dbReference>
<dbReference type="Pfam" id="PF00179">
    <property type="entry name" value="UQ_con"/>
    <property type="match status" value="1"/>
</dbReference>
<organism evidence="2 3">
    <name type="scientific">Cordylochernes scorpioides</name>
    <dbReference type="NCBI Taxonomy" id="51811"/>
    <lineage>
        <taxon>Eukaryota</taxon>
        <taxon>Metazoa</taxon>
        <taxon>Ecdysozoa</taxon>
        <taxon>Arthropoda</taxon>
        <taxon>Chelicerata</taxon>
        <taxon>Arachnida</taxon>
        <taxon>Pseudoscorpiones</taxon>
        <taxon>Cheliferoidea</taxon>
        <taxon>Chernetidae</taxon>
        <taxon>Cordylochernes</taxon>
    </lineage>
</organism>
<dbReference type="InterPro" id="IPR016135">
    <property type="entry name" value="UBQ-conjugating_enzyme/RWD"/>
</dbReference>
<dbReference type="Proteomes" id="UP001235939">
    <property type="component" value="Chromosome 11"/>
</dbReference>
<name>A0ABY6L4Y7_9ARAC</name>
<evidence type="ECO:0000313" key="2">
    <source>
        <dbReference type="EMBL" id="UYV74505.1"/>
    </source>
</evidence>
<dbReference type="SUPFAM" id="SSF54495">
    <property type="entry name" value="UBC-like"/>
    <property type="match status" value="1"/>
</dbReference>
<dbReference type="PANTHER" id="PTHR24067">
    <property type="entry name" value="UBIQUITIN-CONJUGATING ENZYME E2"/>
    <property type="match status" value="1"/>
</dbReference>
<accession>A0ABY6L4Y7</accession>
<feature type="domain" description="UBC core" evidence="1">
    <location>
        <begin position="11"/>
        <end position="158"/>
    </location>
</feature>
<dbReference type="InterPro" id="IPR050113">
    <property type="entry name" value="Ub_conjugating_enzyme"/>
</dbReference>
<evidence type="ECO:0000259" key="1">
    <source>
        <dbReference type="PROSITE" id="PS50127"/>
    </source>
</evidence>
<dbReference type="SMART" id="SM00212">
    <property type="entry name" value="UBCc"/>
    <property type="match status" value="1"/>
</dbReference>
<dbReference type="Gene3D" id="3.10.110.10">
    <property type="entry name" value="Ubiquitin Conjugating Enzyme"/>
    <property type="match status" value="1"/>
</dbReference>
<evidence type="ECO:0000313" key="3">
    <source>
        <dbReference type="Proteomes" id="UP001235939"/>
    </source>
</evidence>
<keyword evidence="3" id="KW-1185">Reference proteome</keyword>
<dbReference type="InterPro" id="IPR000608">
    <property type="entry name" value="UBC"/>
</dbReference>
<dbReference type="EMBL" id="CP092873">
    <property type="protein sequence ID" value="UYV74505.1"/>
    <property type="molecule type" value="Genomic_DNA"/>
</dbReference>
<proteinExistence type="predicted"/>
<sequence>MSSALNLVVNTATRRLQKELQDLKKEGCKYFKDIRVDESNILVWQGLFLPDKPPYNKGAFRIEIDFPPEYPFKPPKIEFKTKIYHPNIGEDGLVFLPIILPEYWKAPTKTVHMIQALIALLNEPTPECPLQADVAEEYFKNREEFMRNAENYTAQFSEKRPPD</sequence>
<gene>
    <name evidence="2" type="ORF">LAZ67_11003718</name>
</gene>
<reference evidence="2 3" key="1">
    <citation type="submission" date="2022-01" db="EMBL/GenBank/DDBJ databases">
        <title>A chromosomal length assembly of Cordylochernes scorpioides.</title>
        <authorList>
            <person name="Zeh D."/>
            <person name="Zeh J."/>
        </authorList>
    </citation>
    <scope>NUCLEOTIDE SEQUENCE [LARGE SCALE GENOMIC DNA]</scope>
    <source>
        <strain evidence="2">IN4F17</strain>
        <tissue evidence="2">Whole Body</tissue>
    </source>
</reference>
<protein>
    <submittedName>
        <fullName evidence="2">UBE2L3</fullName>
    </submittedName>
</protein>